<evidence type="ECO:0000313" key="8">
    <source>
        <dbReference type="Proteomes" id="UP001152799"/>
    </source>
</evidence>
<dbReference type="InterPro" id="IPR000215">
    <property type="entry name" value="Serpin_fam"/>
</dbReference>
<dbReference type="AlphaFoldDB" id="A0A9N9MVT7"/>
<evidence type="ECO:0000256" key="3">
    <source>
        <dbReference type="ARBA" id="ARBA00022900"/>
    </source>
</evidence>
<dbReference type="CDD" id="cd00172">
    <property type="entry name" value="serpin"/>
    <property type="match status" value="1"/>
</dbReference>
<dbReference type="Pfam" id="PF00079">
    <property type="entry name" value="Serpin"/>
    <property type="match status" value="1"/>
</dbReference>
<evidence type="ECO:0000256" key="5">
    <source>
        <dbReference type="SAM" id="SignalP"/>
    </source>
</evidence>
<dbReference type="GO" id="GO:0004867">
    <property type="term" value="F:serine-type endopeptidase inhibitor activity"/>
    <property type="evidence" value="ECO:0007669"/>
    <property type="project" value="UniProtKB-KW"/>
</dbReference>
<dbReference type="Gene3D" id="2.30.39.10">
    <property type="entry name" value="Alpha-1-antitrypsin, domain 1"/>
    <property type="match status" value="1"/>
</dbReference>
<dbReference type="InterPro" id="IPR036186">
    <property type="entry name" value="Serpin_sf"/>
</dbReference>
<dbReference type="InterPro" id="IPR023796">
    <property type="entry name" value="Serpin_dom"/>
</dbReference>
<accession>A0A9N9MVT7</accession>
<sequence>MKFTIVTLAVLSVIGSCAASNGLDEFNNGNHQFTADLYNRLIKGRQDKNFVFSPLTVAISLGIARIGANGKSADEITEAVGLPKDNNDLVKSLVQLGEELKSDQFKLHQAVGFYTSRDVNVTDSFKTDLEKCRDAKLETVDFSNATDVVENINKWVGVQTKHKIKHLLSEDEVSKTSQLVLINAVYFNATWKHKFTMLPTKKRFSLSRTNSVMVDMMTVTNHFRYYDLGHIDAKAIELPYEGKDASMVVVLPNAGYWGDLSNINNNLAKVIEITTADECKDKCSMRDVTVEMPIFSVWARYRMQQDLNQLGIETAFSEDADFTNMADGSIKIHNFIQKAYINVTTEGTVATAANDNNVQFRYLSSMRHQTPDRTVFNVQHGFMYYIKLSNTIIMAGKTSHMR</sequence>
<feature type="domain" description="Serpin" evidence="6">
    <location>
        <begin position="35"/>
        <end position="401"/>
    </location>
</feature>
<gene>
    <name evidence="7" type="ORF">CEUTPL_LOCUS12936</name>
</gene>
<organism evidence="7 8">
    <name type="scientific">Ceutorhynchus assimilis</name>
    <name type="common">cabbage seed weevil</name>
    <dbReference type="NCBI Taxonomy" id="467358"/>
    <lineage>
        <taxon>Eukaryota</taxon>
        <taxon>Metazoa</taxon>
        <taxon>Ecdysozoa</taxon>
        <taxon>Arthropoda</taxon>
        <taxon>Hexapoda</taxon>
        <taxon>Insecta</taxon>
        <taxon>Pterygota</taxon>
        <taxon>Neoptera</taxon>
        <taxon>Endopterygota</taxon>
        <taxon>Coleoptera</taxon>
        <taxon>Polyphaga</taxon>
        <taxon>Cucujiformia</taxon>
        <taxon>Curculionidae</taxon>
        <taxon>Ceutorhynchinae</taxon>
        <taxon>Ceutorhynchus</taxon>
    </lineage>
</organism>
<dbReference type="Proteomes" id="UP001152799">
    <property type="component" value="Chromosome 8"/>
</dbReference>
<dbReference type="SUPFAM" id="SSF56574">
    <property type="entry name" value="Serpins"/>
    <property type="match status" value="1"/>
</dbReference>
<dbReference type="PANTHER" id="PTHR11461">
    <property type="entry name" value="SERINE PROTEASE INHIBITOR, SERPIN"/>
    <property type="match status" value="1"/>
</dbReference>
<dbReference type="PROSITE" id="PS51257">
    <property type="entry name" value="PROKAR_LIPOPROTEIN"/>
    <property type="match status" value="1"/>
</dbReference>
<dbReference type="InterPro" id="IPR042178">
    <property type="entry name" value="Serpin_sf_1"/>
</dbReference>
<dbReference type="Gene3D" id="3.30.497.10">
    <property type="entry name" value="Antithrombin, subunit I, domain 2"/>
    <property type="match status" value="1"/>
</dbReference>
<dbReference type="OrthoDB" id="9518664at2759"/>
<dbReference type="InterPro" id="IPR042185">
    <property type="entry name" value="Serpin_sf_2"/>
</dbReference>
<evidence type="ECO:0000256" key="4">
    <source>
        <dbReference type="RuleBase" id="RU000411"/>
    </source>
</evidence>
<evidence type="ECO:0000256" key="1">
    <source>
        <dbReference type="ARBA" id="ARBA00009500"/>
    </source>
</evidence>
<dbReference type="GO" id="GO:0005615">
    <property type="term" value="C:extracellular space"/>
    <property type="evidence" value="ECO:0007669"/>
    <property type="project" value="InterPro"/>
</dbReference>
<keyword evidence="8" id="KW-1185">Reference proteome</keyword>
<keyword evidence="3" id="KW-0722">Serine protease inhibitor</keyword>
<evidence type="ECO:0000259" key="6">
    <source>
        <dbReference type="SMART" id="SM00093"/>
    </source>
</evidence>
<name>A0A9N9MVT7_9CUCU</name>
<keyword evidence="2" id="KW-0646">Protease inhibitor</keyword>
<reference evidence="7" key="1">
    <citation type="submission" date="2022-01" db="EMBL/GenBank/DDBJ databases">
        <authorList>
            <person name="King R."/>
        </authorList>
    </citation>
    <scope>NUCLEOTIDE SEQUENCE</scope>
</reference>
<feature type="signal peptide" evidence="5">
    <location>
        <begin position="1"/>
        <end position="19"/>
    </location>
</feature>
<feature type="chain" id="PRO_5040511408" description="Serpin domain-containing protein" evidence="5">
    <location>
        <begin position="20"/>
        <end position="402"/>
    </location>
</feature>
<dbReference type="PANTHER" id="PTHR11461:SF211">
    <property type="entry name" value="GH10112P-RELATED"/>
    <property type="match status" value="1"/>
</dbReference>
<comment type="similarity">
    <text evidence="1 4">Belongs to the serpin family.</text>
</comment>
<dbReference type="SMART" id="SM00093">
    <property type="entry name" value="SERPIN"/>
    <property type="match status" value="1"/>
</dbReference>
<keyword evidence="5" id="KW-0732">Signal</keyword>
<evidence type="ECO:0000313" key="7">
    <source>
        <dbReference type="EMBL" id="CAG9772530.1"/>
    </source>
</evidence>
<protein>
    <recommendedName>
        <fullName evidence="6">Serpin domain-containing protein</fullName>
    </recommendedName>
</protein>
<proteinExistence type="inferred from homology"/>
<dbReference type="EMBL" id="OU892284">
    <property type="protein sequence ID" value="CAG9772530.1"/>
    <property type="molecule type" value="Genomic_DNA"/>
</dbReference>
<evidence type="ECO:0000256" key="2">
    <source>
        <dbReference type="ARBA" id="ARBA00022690"/>
    </source>
</evidence>